<dbReference type="InterPro" id="IPR011022">
    <property type="entry name" value="Arrestin_C-like"/>
</dbReference>
<feature type="domain" description="Arrestin C-terminal-like" evidence="2">
    <location>
        <begin position="238"/>
        <end position="395"/>
    </location>
</feature>
<dbReference type="GO" id="GO:0005829">
    <property type="term" value="C:cytosol"/>
    <property type="evidence" value="ECO:0007669"/>
    <property type="project" value="TreeGrafter"/>
</dbReference>
<dbReference type="PANTHER" id="PTHR11188:SF17">
    <property type="entry name" value="FI21816P1"/>
    <property type="match status" value="1"/>
</dbReference>
<dbReference type="InterPro" id="IPR050357">
    <property type="entry name" value="Arrestin_domain-protein"/>
</dbReference>
<evidence type="ECO:0000259" key="2">
    <source>
        <dbReference type="SMART" id="SM01017"/>
    </source>
</evidence>
<accession>A0A642UKY7</accession>
<dbReference type="EMBL" id="SWFT01000137">
    <property type="protein sequence ID" value="KAA8898698.1"/>
    <property type="molecule type" value="Genomic_DNA"/>
</dbReference>
<name>A0A642UKY7_DIURU</name>
<evidence type="ECO:0000256" key="1">
    <source>
        <dbReference type="SAM" id="MobiDB-lite"/>
    </source>
</evidence>
<feature type="region of interest" description="Disordered" evidence="1">
    <location>
        <begin position="514"/>
        <end position="535"/>
    </location>
</feature>
<dbReference type="GeneID" id="54783193"/>
<reference evidence="3 4" key="1">
    <citation type="submission" date="2019-07" db="EMBL/GenBank/DDBJ databases">
        <title>Genome assembly of two rare yeast pathogens: Diutina rugosa and Trichomonascus ciferrii.</title>
        <authorList>
            <person name="Mixao V."/>
            <person name="Saus E."/>
            <person name="Hansen A."/>
            <person name="Lass-Flor C."/>
            <person name="Gabaldon T."/>
        </authorList>
    </citation>
    <scope>NUCLEOTIDE SEQUENCE [LARGE SCALE GENOMIC DNA]</scope>
    <source>
        <strain evidence="3 4">CBS 613</strain>
    </source>
</reference>
<dbReference type="PANTHER" id="PTHR11188">
    <property type="entry name" value="ARRESTIN DOMAIN CONTAINING PROTEIN"/>
    <property type="match status" value="1"/>
</dbReference>
<dbReference type="GO" id="GO:0031625">
    <property type="term" value="F:ubiquitin protein ligase binding"/>
    <property type="evidence" value="ECO:0007669"/>
    <property type="project" value="TreeGrafter"/>
</dbReference>
<evidence type="ECO:0000313" key="4">
    <source>
        <dbReference type="Proteomes" id="UP000449547"/>
    </source>
</evidence>
<dbReference type="OrthoDB" id="2333384at2759"/>
<dbReference type="RefSeq" id="XP_034010623.1">
    <property type="nucleotide sequence ID" value="XM_034157427.1"/>
</dbReference>
<dbReference type="Pfam" id="PF02752">
    <property type="entry name" value="Arrestin_C"/>
    <property type="match status" value="1"/>
</dbReference>
<proteinExistence type="predicted"/>
<keyword evidence="4" id="KW-1185">Reference proteome</keyword>
<dbReference type="GO" id="GO:0005886">
    <property type="term" value="C:plasma membrane"/>
    <property type="evidence" value="ECO:0007669"/>
    <property type="project" value="TreeGrafter"/>
</dbReference>
<dbReference type="Gene3D" id="2.60.40.640">
    <property type="match status" value="1"/>
</dbReference>
<gene>
    <name evidence="3" type="ORF">DIURU_004542</name>
</gene>
<evidence type="ECO:0000313" key="3">
    <source>
        <dbReference type="EMBL" id="KAA8898698.1"/>
    </source>
</evidence>
<protein>
    <recommendedName>
        <fullName evidence="2">Arrestin C-terminal-like domain-containing protein</fullName>
    </recommendedName>
</protein>
<sequence>MLSKSPLSLFDITLNSTHGDVVVVYGNDHECDLVAVSGTVKLAVTGDQLVVKRLRLWLTGELNIDYPKPVSEMVTDQVQDRFCVLRVEWGNLLNESRGEIQFGNYGGDTHVKYSRVEAMIKRQLAHEAQPPRPSGPVRQLSSSPVGCDGTPFQQAQASQYVLKKGNYSIPFKCTLPTSFAETVDGVPYGGIHHKLVCGIERPGILERPIYRSRPVRLVRAIHPHSMHLIDAIDVDNNWPGKISYNVKLQSRGVPIGGRIPIEWVFIPVTKTVDLHMIKAHIVQQSQIHVKPHTLLSQTSEKIVAKQHINYTRVANGDIPVDYETQPSNGRGEPFRVTSVFEVPSNIGELNPSCDVARGLIRVRHRLVLQIILKNQEGHLSELRANLPIWVYISPNFPVTGPVFHINEMNKWRPERTRHDDVIFRRRSPSAEVAPTDIDDRRFSPPPVYHKHYEDQPCHDPSISPNEPTISGYFDIPIPTRTGGKTPNEVPTYLEAIGTDAEVLMVDPAPVYEGTVASASPTPPEAHPIRTPSPVAPVAVPAASPKPLAKSIMHNLLKPSQPKR</sequence>
<comment type="caution">
    <text evidence="3">The sequence shown here is derived from an EMBL/GenBank/DDBJ whole genome shotgun (WGS) entry which is preliminary data.</text>
</comment>
<dbReference type="SMART" id="SM01017">
    <property type="entry name" value="Arrestin_C"/>
    <property type="match status" value="1"/>
</dbReference>
<dbReference type="VEuPathDB" id="FungiDB:DIURU_004542"/>
<dbReference type="InterPro" id="IPR014752">
    <property type="entry name" value="Arrestin-like_C"/>
</dbReference>
<dbReference type="GO" id="GO:0030674">
    <property type="term" value="F:protein-macromolecule adaptor activity"/>
    <property type="evidence" value="ECO:0007669"/>
    <property type="project" value="TreeGrafter"/>
</dbReference>
<dbReference type="Proteomes" id="UP000449547">
    <property type="component" value="Unassembled WGS sequence"/>
</dbReference>
<dbReference type="AlphaFoldDB" id="A0A642UKY7"/>
<feature type="region of interest" description="Disordered" evidence="1">
    <location>
        <begin position="125"/>
        <end position="145"/>
    </location>
</feature>
<organism evidence="3 4">
    <name type="scientific">Diutina rugosa</name>
    <name type="common">Yeast</name>
    <name type="synonym">Candida rugosa</name>
    <dbReference type="NCBI Taxonomy" id="5481"/>
    <lineage>
        <taxon>Eukaryota</taxon>
        <taxon>Fungi</taxon>
        <taxon>Dikarya</taxon>
        <taxon>Ascomycota</taxon>
        <taxon>Saccharomycotina</taxon>
        <taxon>Pichiomycetes</taxon>
        <taxon>Debaryomycetaceae</taxon>
        <taxon>Diutina</taxon>
    </lineage>
</organism>
<dbReference type="GO" id="GO:0070086">
    <property type="term" value="P:ubiquitin-dependent endocytosis"/>
    <property type="evidence" value="ECO:0007669"/>
    <property type="project" value="TreeGrafter"/>
</dbReference>